<feature type="compositionally biased region" description="Polar residues" evidence="1">
    <location>
        <begin position="1"/>
        <end position="11"/>
    </location>
</feature>
<sequence length="367" mass="40230">MSTVAAEQFQHQAPPPEPYQGRRSSVIGKFVDRFRSGSGGLKATNSRGGLLPDDYYENKDSGGGDAPAGEDHVPPPAAARNRKRGSITMSASALSAKMRGGRKEVATVDPTPAESAPSDLWTESYNALRDDETSSSLTLAYESIVSKQLPKLLKQDRRDKPLRGCSDEERADLMLAVTRGSMSNKQGEQSEDDEAQAMLASCREAIAGLMSAQPNYAAAWAGFCSLTPELLQTVIERNDLRAGLVHIIGRVSWYGQLEQVLDSNSWTDEGVFREQQGSIRANLSHLYRAVLELEMNCVCATAGVSDPDMDSVVAWDELNVMVRRIMQADDEAVFVVRQHCTAEVQDKLLPLVTDFRMPSEEDDEARD</sequence>
<accession>A0A2A9PER3</accession>
<dbReference type="Proteomes" id="UP000037136">
    <property type="component" value="Unassembled WGS sequence"/>
</dbReference>
<keyword evidence="4" id="KW-1185">Reference proteome</keyword>
<comment type="caution">
    <text evidence="3">The sequence shown here is derived from an EMBL/GenBank/DDBJ whole genome shotgun (WGS) entry which is preliminary data.</text>
</comment>
<protein>
    <recommendedName>
        <fullName evidence="2">NWD NACHT-NTPase N-terminal domain-containing protein</fullName>
    </recommendedName>
</protein>
<evidence type="ECO:0000313" key="3">
    <source>
        <dbReference type="EMBL" id="PFH59828.1"/>
    </source>
</evidence>
<proteinExistence type="predicted"/>
<evidence type="ECO:0000313" key="4">
    <source>
        <dbReference type="Proteomes" id="UP000037136"/>
    </source>
</evidence>
<reference evidence="3 4" key="2">
    <citation type="journal article" date="2017" name="Sci. Rep.">
        <title>Ant-infecting Ophiocordyceps genomes reveal a high diversity of potential behavioral manipulation genes and a possible major role for enterotoxins.</title>
        <authorList>
            <person name="de Bekker C."/>
            <person name="Ohm R.A."/>
            <person name="Evans H.C."/>
            <person name="Brachmann A."/>
            <person name="Hughes D.P."/>
        </authorList>
    </citation>
    <scope>NUCLEOTIDE SEQUENCE [LARGE SCALE GENOMIC DNA]</scope>
    <source>
        <strain evidence="3 4">SC16a</strain>
    </source>
</reference>
<dbReference type="Pfam" id="PF17100">
    <property type="entry name" value="NACHT_N"/>
    <property type="match status" value="1"/>
</dbReference>
<dbReference type="AlphaFoldDB" id="A0A2A9PER3"/>
<reference evidence="3 4" key="1">
    <citation type="journal article" date="2015" name="BMC Genomics">
        <title>Gene expression during zombie ant biting behavior reflects the complexity underlying fungal parasitic behavioral manipulation.</title>
        <authorList>
            <person name="de Bekker C."/>
            <person name="Ohm R.A."/>
            <person name="Loreto R.G."/>
            <person name="Sebastian A."/>
            <person name="Albert I."/>
            <person name="Merrow M."/>
            <person name="Brachmann A."/>
            <person name="Hughes D.P."/>
        </authorList>
    </citation>
    <scope>NUCLEOTIDE SEQUENCE [LARGE SCALE GENOMIC DNA]</scope>
    <source>
        <strain evidence="3 4">SC16a</strain>
    </source>
</reference>
<feature type="domain" description="NWD NACHT-NTPase N-terminal" evidence="2">
    <location>
        <begin position="119"/>
        <end position="328"/>
    </location>
</feature>
<name>A0A2A9PER3_OPHUN</name>
<dbReference type="InterPro" id="IPR031359">
    <property type="entry name" value="NACHT_N"/>
</dbReference>
<gene>
    <name evidence="3" type="ORF">XA68_11846</name>
</gene>
<dbReference type="EMBL" id="LAZP02000170">
    <property type="protein sequence ID" value="PFH59828.1"/>
    <property type="molecule type" value="Genomic_DNA"/>
</dbReference>
<dbReference type="OrthoDB" id="4919232at2759"/>
<dbReference type="STRING" id="268505.A0A2A9PER3"/>
<evidence type="ECO:0000256" key="1">
    <source>
        <dbReference type="SAM" id="MobiDB-lite"/>
    </source>
</evidence>
<feature type="region of interest" description="Disordered" evidence="1">
    <location>
        <begin position="1"/>
        <end position="118"/>
    </location>
</feature>
<evidence type="ECO:0000259" key="2">
    <source>
        <dbReference type="Pfam" id="PF17100"/>
    </source>
</evidence>
<organism evidence="3 4">
    <name type="scientific">Ophiocordyceps unilateralis</name>
    <name type="common">Zombie-ant fungus</name>
    <name type="synonym">Torrubia unilateralis</name>
    <dbReference type="NCBI Taxonomy" id="268505"/>
    <lineage>
        <taxon>Eukaryota</taxon>
        <taxon>Fungi</taxon>
        <taxon>Dikarya</taxon>
        <taxon>Ascomycota</taxon>
        <taxon>Pezizomycotina</taxon>
        <taxon>Sordariomycetes</taxon>
        <taxon>Hypocreomycetidae</taxon>
        <taxon>Hypocreales</taxon>
        <taxon>Ophiocordycipitaceae</taxon>
        <taxon>Ophiocordyceps</taxon>
    </lineage>
</organism>